<proteinExistence type="predicted"/>
<dbReference type="AlphaFoldDB" id="A0A9X4KKP1"/>
<feature type="transmembrane region" description="Helical" evidence="1">
    <location>
        <begin position="21"/>
        <end position="42"/>
    </location>
</feature>
<keyword evidence="1" id="KW-0472">Membrane</keyword>
<reference evidence="2 3" key="1">
    <citation type="submission" date="2022-10" db="EMBL/GenBank/DDBJ databases">
        <title>Comparative genomic analysis of Cohnella hashimotonis sp. nov., isolated from the International Space Station.</title>
        <authorList>
            <person name="Simpson A."/>
            <person name="Venkateswaran K."/>
        </authorList>
    </citation>
    <scope>NUCLEOTIDE SEQUENCE [LARGE SCALE GENOMIC DNA]</scope>
    <source>
        <strain evidence="2 3">DSM 18997</strain>
    </source>
</reference>
<comment type="caution">
    <text evidence="2">The sequence shown here is derived from an EMBL/GenBank/DDBJ whole genome shotgun (WGS) entry which is preliminary data.</text>
</comment>
<protein>
    <submittedName>
        <fullName evidence="2">Uncharacterized protein</fullName>
    </submittedName>
</protein>
<dbReference type="Proteomes" id="UP001153387">
    <property type="component" value="Unassembled WGS sequence"/>
</dbReference>
<accession>A0A9X4KKP1</accession>
<keyword evidence="1" id="KW-1133">Transmembrane helix</keyword>
<dbReference type="RefSeq" id="WP_277567815.1">
    <property type="nucleotide sequence ID" value="NZ_JAPDHZ010000006.1"/>
</dbReference>
<name>A0A9X4KKP1_9BACL</name>
<keyword evidence="3" id="KW-1185">Reference proteome</keyword>
<organism evidence="2 3">
    <name type="scientific">Cohnella ginsengisoli</name>
    <dbReference type="NCBI Taxonomy" id="425004"/>
    <lineage>
        <taxon>Bacteria</taxon>
        <taxon>Bacillati</taxon>
        <taxon>Bacillota</taxon>
        <taxon>Bacilli</taxon>
        <taxon>Bacillales</taxon>
        <taxon>Paenibacillaceae</taxon>
        <taxon>Cohnella</taxon>
    </lineage>
</organism>
<dbReference type="EMBL" id="JAPDHZ010000006">
    <property type="protein sequence ID" value="MDG0794039.1"/>
    <property type="molecule type" value="Genomic_DNA"/>
</dbReference>
<sequence length="75" mass="8253">MSQWLVLYAKEMLGMRRSYKWLWLPLVFLLLGIMNPVTTYYMPQLLEASGISAEAAAAIPTPTAGGGARQVVVPI</sequence>
<evidence type="ECO:0000256" key="1">
    <source>
        <dbReference type="SAM" id="Phobius"/>
    </source>
</evidence>
<keyword evidence="1" id="KW-0812">Transmembrane</keyword>
<gene>
    <name evidence="2" type="ORF">OMP38_26850</name>
</gene>
<evidence type="ECO:0000313" key="2">
    <source>
        <dbReference type="EMBL" id="MDG0794039.1"/>
    </source>
</evidence>
<evidence type="ECO:0000313" key="3">
    <source>
        <dbReference type="Proteomes" id="UP001153387"/>
    </source>
</evidence>